<comment type="caution">
    <text evidence="1">The sequence shown here is derived from an EMBL/GenBank/DDBJ whole genome shotgun (WGS) entry which is preliminary data.</text>
</comment>
<sequence length="120" mass="13920">MVIYTNNLVYPEGSNPFPLIVHRYLWKVDVQCDLSRNDVIEHHFRPNQTTVQEHHHVEGASHYSIQLKFFKDPAFYQEITGEPISAKTGRVQCWSVPVTPNLRLMLTNHQPTTSLKTGMF</sequence>
<dbReference type="EMBL" id="JAEAOA010002221">
    <property type="protein sequence ID" value="KAK3596697.1"/>
    <property type="molecule type" value="Genomic_DNA"/>
</dbReference>
<keyword evidence="2" id="KW-1185">Reference proteome</keyword>
<proteinExistence type="predicted"/>
<reference evidence="1" key="2">
    <citation type="journal article" date="2021" name="Genome Biol. Evol.">
        <title>Developing a high-quality reference genome for a parasitic bivalve with doubly uniparental inheritance (Bivalvia: Unionida).</title>
        <authorList>
            <person name="Smith C.H."/>
        </authorList>
    </citation>
    <scope>NUCLEOTIDE SEQUENCE</scope>
    <source>
        <strain evidence="1">CHS0354</strain>
        <tissue evidence="1">Mantle</tissue>
    </source>
</reference>
<evidence type="ECO:0000313" key="2">
    <source>
        <dbReference type="Proteomes" id="UP001195483"/>
    </source>
</evidence>
<reference evidence="1" key="1">
    <citation type="journal article" date="2021" name="Genome Biol. Evol.">
        <title>A High-Quality Reference Genome for a Parasitic Bivalve with Doubly Uniparental Inheritance (Bivalvia: Unionida).</title>
        <authorList>
            <person name="Smith C.H."/>
        </authorList>
    </citation>
    <scope>NUCLEOTIDE SEQUENCE</scope>
    <source>
        <strain evidence="1">CHS0354</strain>
    </source>
</reference>
<evidence type="ECO:0000313" key="1">
    <source>
        <dbReference type="EMBL" id="KAK3596697.1"/>
    </source>
</evidence>
<dbReference type="Proteomes" id="UP001195483">
    <property type="component" value="Unassembled WGS sequence"/>
</dbReference>
<reference evidence="1" key="3">
    <citation type="submission" date="2023-05" db="EMBL/GenBank/DDBJ databases">
        <authorList>
            <person name="Smith C.H."/>
        </authorList>
    </citation>
    <scope>NUCLEOTIDE SEQUENCE</scope>
    <source>
        <strain evidence="1">CHS0354</strain>
        <tissue evidence="1">Mantle</tissue>
    </source>
</reference>
<accession>A0AAE0SRG9</accession>
<protein>
    <submittedName>
        <fullName evidence="1">Uncharacterized protein</fullName>
    </submittedName>
</protein>
<dbReference type="AlphaFoldDB" id="A0AAE0SRG9"/>
<gene>
    <name evidence="1" type="ORF">CHS0354_038034</name>
</gene>
<organism evidence="1 2">
    <name type="scientific">Potamilus streckersoni</name>
    <dbReference type="NCBI Taxonomy" id="2493646"/>
    <lineage>
        <taxon>Eukaryota</taxon>
        <taxon>Metazoa</taxon>
        <taxon>Spiralia</taxon>
        <taxon>Lophotrochozoa</taxon>
        <taxon>Mollusca</taxon>
        <taxon>Bivalvia</taxon>
        <taxon>Autobranchia</taxon>
        <taxon>Heteroconchia</taxon>
        <taxon>Palaeoheterodonta</taxon>
        <taxon>Unionida</taxon>
        <taxon>Unionoidea</taxon>
        <taxon>Unionidae</taxon>
        <taxon>Ambleminae</taxon>
        <taxon>Lampsilini</taxon>
        <taxon>Potamilus</taxon>
    </lineage>
</organism>
<name>A0AAE0SRG9_9BIVA</name>